<name>A0A9W6XN01_9STRA</name>
<dbReference type="AlphaFoldDB" id="A0A9W6XN01"/>
<dbReference type="EMBL" id="BSXT01001385">
    <property type="protein sequence ID" value="GMF41880.1"/>
    <property type="molecule type" value="Genomic_DNA"/>
</dbReference>
<dbReference type="Proteomes" id="UP001165121">
    <property type="component" value="Unassembled WGS sequence"/>
</dbReference>
<evidence type="ECO:0000313" key="3">
    <source>
        <dbReference type="Proteomes" id="UP001165121"/>
    </source>
</evidence>
<protein>
    <submittedName>
        <fullName evidence="2">Unnamed protein product</fullName>
    </submittedName>
</protein>
<accession>A0A9W6XN01</accession>
<keyword evidence="3" id="KW-1185">Reference proteome</keyword>
<proteinExistence type="predicted"/>
<gene>
    <name evidence="2" type="ORF">Pfra01_001344500</name>
</gene>
<organism evidence="2 3">
    <name type="scientific">Phytophthora fragariaefolia</name>
    <dbReference type="NCBI Taxonomy" id="1490495"/>
    <lineage>
        <taxon>Eukaryota</taxon>
        <taxon>Sar</taxon>
        <taxon>Stramenopiles</taxon>
        <taxon>Oomycota</taxon>
        <taxon>Peronosporomycetes</taxon>
        <taxon>Peronosporales</taxon>
        <taxon>Peronosporaceae</taxon>
        <taxon>Phytophthora</taxon>
    </lineage>
</organism>
<dbReference type="OrthoDB" id="114251at2759"/>
<comment type="caution">
    <text evidence="2">The sequence shown here is derived from an EMBL/GenBank/DDBJ whole genome shotgun (WGS) entry which is preliminary data.</text>
</comment>
<evidence type="ECO:0000256" key="1">
    <source>
        <dbReference type="SAM" id="MobiDB-lite"/>
    </source>
</evidence>
<reference evidence="2" key="1">
    <citation type="submission" date="2023-04" db="EMBL/GenBank/DDBJ databases">
        <title>Phytophthora fragariaefolia NBRC 109709.</title>
        <authorList>
            <person name="Ichikawa N."/>
            <person name="Sato H."/>
            <person name="Tonouchi N."/>
        </authorList>
    </citation>
    <scope>NUCLEOTIDE SEQUENCE</scope>
    <source>
        <strain evidence="2">NBRC 109709</strain>
    </source>
</reference>
<sequence length="290" mass="31359">MKHAAVTHCALDAYDFDDASAAAQELVDECRSWKRRTKRQQRRGSSVNGADNAATGAAAAAPDALRFTDLRAQDPAVFAHLLADHFVAKEANNAAASAALPLESRQRPRPVAGAVSLASFRSWQFGERCLATYRVLFGRPLWAAATPTSVPPFLPCPRKRMQVTLPTSSSSESSEGDELDAMALETTEEMLAMPTVDELLELPTDDMFSVDGRADMTREPLEEDDMLTEMALDLDAGDMGDAIDLLWELDAADVDGGAMLTGSDDELRFLTASPSSFSPISREAEAMQDI</sequence>
<evidence type="ECO:0000313" key="2">
    <source>
        <dbReference type="EMBL" id="GMF41880.1"/>
    </source>
</evidence>
<feature type="region of interest" description="Disordered" evidence="1">
    <location>
        <begin position="35"/>
        <end position="55"/>
    </location>
</feature>